<feature type="compositionally biased region" description="Low complexity" evidence="1">
    <location>
        <begin position="284"/>
        <end position="302"/>
    </location>
</feature>
<evidence type="ECO:0000256" key="2">
    <source>
        <dbReference type="SAM" id="Phobius"/>
    </source>
</evidence>
<gene>
    <name evidence="4" type="primary">PARM1</name>
</gene>
<evidence type="ECO:0000256" key="1">
    <source>
        <dbReference type="SAM" id="MobiDB-lite"/>
    </source>
</evidence>
<accession>A0A6P3GYR5</accession>
<feature type="region of interest" description="Disordered" evidence="1">
    <location>
        <begin position="1"/>
        <end position="127"/>
    </location>
</feature>
<name>A0A6P3GYR5_BISBB</name>
<dbReference type="GO" id="GO:0005770">
    <property type="term" value="C:late endosome"/>
    <property type="evidence" value="ECO:0007669"/>
    <property type="project" value="TreeGrafter"/>
</dbReference>
<dbReference type="GO" id="GO:0005794">
    <property type="term" value="C:Golgi apparatus"/>
    <property type="evidence" value="ECO:0007669"/>
    <property type="project" value="TreeGrafter"/>
</dbReference>
<keyword evidence="2" id="KW-0472">Membrane</keyword>
<feature type="compositionally biased region" description="Polar residues" evidence="1">
    <location>
        <begin position="317"/>
        <end position="338"/>
    </location>
</feature>
<dbReference type="AlphaFoldDB" id="A0A6P3GYR5"/>
<sequence>MASCNSGNELGSRALTVQQRPPWAGTLGTRAPGEERPGVALSSPRGPGGRGLAAAVAAAEAAPGSGGWDGAEARRAPEDEQLTEPRGTRLASPAVARAARLPPQPAGRGEAARARGRSVSPGKLSRRPLRARHRCIFTAGLRLQSVSASIPSTDSLLAETTTPTAIWTSSPQSPPASPTSGPSNSSVLLDPTPVPTSLPTKNISTEPREEQSTSPASSWEGTDPSPTSGGVHLTPTPEEHSSDTPEAGVPTTGSQPPAESPTLTSPQVPASSPLPPSTSPPEVPSASISTSHSSAETSTEPTGAPTTPESHTEEHSSTLTPTSHASSESVPTEATPQATVPPKVTCILIDMETTTTSPGVIMQEVEHALSSGSIAAITVTVIAVVLLVFGVAAYLKIRHSSYGRLLDDHDYGSWGNYNNPLYDDS</sequence>
<proteinExistence type="predicted"/>
<dbReference type="GO" id="GO:0005769">
    <property type="term" value="C:early endosome"/>
    <property type="evidence" value="ECO:0007669"/>
    <property type="project" value="TreeGrafter"/>
</dbReference>
<keyword evidence="3" id="KW-1185">Reference proteome</keyword>
<dbReference type="RefSeq" id="XP_010836498.1">
    <property type="nucleotide sequence ID" value="XM_010838196.1"/>
</dbReference>
<dbReference type="PANTHER" id="PTHR35453:SF1">
    <property type="entry name" value="PROSTATE ANDROGEN-REGULATED MUCIN-LIKE PROTEIN 1"/>
    <property type="match status" value="1"/>
</dbReference>
<organism evidence="3 4">
    <name type="scientific">Bison bison bison</name>
    <name type="common">North American plains bison</name>
    <dbReference type="NCBI Taxonomy" id="43346"/>
    <lineage>
        <taxon>Eukaryota</taxon>
        <taxon>Metazoa</taxon>
        <taxon>Chordata</taxon>
        <taxon>Craniata</taxon>
        <taxon>Vertebrata</taxon>
        <taxon>Euteleostomi</taxon>
        <taxon>Mammalia</taxon>
        <taxon>Eutheria</taxon>
        <taxon>Laurasiatheria</taxon>
        <taxon>Artiodactyla</taxon>
        <taxon>Ruminantia</taxon>
        <taxon>Pecora</taxon>
        <taxon>Bovidae</taxon>
        <taxon>Bovinae</taxon>
        <taxon>Bison</taxon>
    </lineage>
</organism>
<dbReference type="Proteomes" id="UP000515208">
    <property type="component" value="Unplaced"/>
</dbReference>
<dbReference type="InterPro" id="IPR031431">
    <property type="entry name" value="PARM1"/>
</dbReference>
<dbReference type="GO" id="GO:0005886">
    <property type="term" value="C:plasma membrane"/>
    <property type="evidence" value="ECO:0007669"/>
    <property type="project" value="TreeGrafter"/>
</dbReference>
<feature type="compositionally biased region" description="Pro residues" evidence="1">
    <location>
        <begin position="272"/>
        <end position="283"/>
    </location>
</feature>
<protein>
    <submittedName>
        <fullName evidence="4">Prostate androgen-regulated mucin-like protein 1</fullName>
    </submittedName>
</protein>
<dbReference type="CTD" id="25849"/>
<dbReference type="GeneID" id="104987337"/>
<dbReference type="PANTHER" id="PTHR35453">
    <property type="entry name" value="PROSTATE ANDROGEN-REGULATED MUCIN-LIKE PROTEIN 1"/>
    <property type="match status" value="1"/>
</dbReference>
<feature type="compositionally biased region" description="Polar residues" evidence="1">
    <location>
        <begin position="212"/>
        <end position="228"/>
    </location>
</feature>
<dbReference type="Pfam" id="PF17061">
    <property type="entry name" value="PARM"/>
    <property type="match status" value="1"/>
</dbReference>
<evidence type="ECO:0000313" key="3">
    <source>
        <dbReference type="Proteomes" id="UP000515208"/>
    </source>
</evidence>
<dbReference type="KEGG" id="bbis:104987337"/>
<keyword evidence="2" id="KW-1133">Transmembrane helix</keyword>
<feature type="compositionally biased region" description="Low complexity" evidence="1">
    <location>
        <begin position="52"/>
        <end position="63"/>
    </location>
</feature>
<keyword evidence="2" id="KW-0812">Transmembrane</keyword>
<feature type="compositionally biased region" description="Polar residues" evidence="1">
    <location>
        <begin position="195"/>
        <end position="205"/>
    </location>
</feature>
<dbReference type="OrthoDB" id="8963138at2759"/>
<feature type="region of interest" description="Disordered" evidence="1">
    <location>
        <begin position="165"/>
        <end position="338"/>
    </location>
</feature>
<feature type="transmembrane region" description="Helical" evidence="2">
    <location>
        <begin position="374"/>
        <end position="395"/>
    </location>
</feature>
<feature type="compositionally biased region" description="Polar residues" evidence="1">
    <location>
        <begin position="1"/>
        <end position="19"/>
    </location>
</feature>
<reference evidence="4" key="1">
    <citation type="submission" date="2025-08" db="UniProtKB">
        <authorList>
            <consortium name="RefSeq"/>
        </authorList>
    </citation>
    <scope>IDENTIFICATION</scope>
    <source>
        <tissue evidence="4">Blood</tissue>
    </source>
</reference>
<feature type="compositionally biased region" description="Polar residues" evidence="1">
    <location>
        <begin position="251"/>
        <end position="268"/>
    </location>
</feature>
<evidence type="ECO:0000313" key="4">
    <source>
        <dbReference type="RefSeq" id="XP_010836498.1"/>
    </source>
</evidence>